<proteinExistence type="predicted"/>
<organism evidence="2 3">
    <name type="scientific">Amycolatopsis ultiminotia</name>
    <dbReference type="NCBI Taxonomy" id="543629"/>
    <lineage>
        <taxon>Bacteria</taxon>
        <taxon>Bacillati</taxon>
        <taxon>Actinomycetota</taxon>
        <taxon>Actinomycetes</taxon>
        <taxon>Pseudonocardiales</taxon>
        <taxon>Pseudonocardiaceae</taxon>
        <taxon>Amycolatopsis</taxon>
    </lineage>
</organism>
<dbReference type="InterPro" id="IPR000073">
    <property type="entry name" value="AB_hydrolase_1"/>
</dbReference>
<dbReference type="EMBL" id="BAAAZN010000013">
    <property type="protein sequence ID" value="GAA3564756.1"/>
    <property type="molecule type" value="Genomic_DNA"/>
</dbReference>
<name>A0ABP6XEA9_9PSEU</name>
<dbReference type="RefSeq" id="WP_344864978.1">
    <property type="nucleotide sequence ID" value="NZ_BAAAZN010000013.1"/>
</dbReference>
<dbReference type="SUPFAM" id="SSF53474">
    <property type="entry name" value="alpha/beta-Hydrolases"/>
    <property type="match status" value="1"/>
</dbReference>
<dbReference type="Gene3D" id="3.40.50.1820">
    <property type="entry name" value="alpha/beta hydrolase"/>
    <property type="match status" value="1"/>
</dbReference>
<protein>
    <recommendedName>
        <fullName evidence="1">AB hydrolase-1 domain-containing protein</fullName>
    </recommendedName>
</protein>
<dbReference type="Pfam" id="PF12697">
    <property type="entry name" value="Abhydrolase_6"/>
    <property type="match status" value="1"/>
</dbReference>
<keyword evidence="3" id="KW-1185">Reference proteome</keyword>
<comment type="caution">
    <text evidence="2">The sequence shown here is derived from an EMBL/GenBank/DDBJ whole genome shotgun (WGS) entry which is preliminary data.</text>
</comment>
<feature type="domain" description="AB hydrolase-1" evidence="1">
    <location>
        <begin position="2"/>
        <end position="89"/>
    </location>
</feature>
<dbReference type="InterPro" id="IPR029058">
    <property type="entry name" value="AB_hydrolase_fold"/>
</dbReference>
<evidence type="ECO:0000313" key="3">
    <source>
        <dbReference type="Proteomes" id="UP001500689"/>
    </source>
</evidence>
<dbReference type="Proteomes" id="UP001500689">
    <property type="component" value="Unassembled WGS sequence"/>
</dbReference>
<sequence>MVVLVGHSHGGAVITNAAASDPDVKAVVYLAALVLDTGETFVALPAPTREVPTAAVDGTTGVDRYLAPDVFRARFTDGLCPETVAVLVSRPGAAAHLTQEADHGTR</sequence>
<evidence type="ECO:0000313" key="2">
    <source>
        <dbReference type="EMBL" id="GAA3564756.1"/>
    </source>
</evidence>
<reference evidence="3" key="1">
    <citation type="journal article" date="2019" name="Int. J. Syst. Evol. Microbiol.">
        <title>The Global Catalogue of Microorganisms (GCM) 10K type strain sequencing project: providing services to taxonomists for standard genome sequencing and annotation.</title>
        <authorList>
            <consortium name="The Broad Institute Genomics Platform"/>
            <consortium name="The Broad Institute Genome Sequencing Center for Infectious Disease"/>
            <person name="Wu L."/>
            <person name="Ma J."/>
        </authorList>
    </citation>
    <scope>NUCLEOTIDE SEQUENCE [LARGE SCALE GENOMIC DNA]</scope>
    <source>
        <strain evidence="3">JCM 16898</strain>
    </source>
</reference>
<gene>
    <name evidence="2" type="ORF">GCM10022222_55630</name>
</gene>
<evidence type="ECO:0000259" key="1">
    <source>
        <dbReference type="Pfam" id="PF12697"/>
    </source>
</evidence>
<accession>A0ABP6XEA9</accession>